<evidence type="ECO:0000259" key="4">
    <source>
        <dbReference type="Pfam" id="PF01648"/>
    </source>
</evidence>
<keyword evidence="2 6" id="KW-0808">Transferase</keyword>
<evidence type="ECO:0000256" key="2">
    <source>
        <dbReference type="ARBA" id="ARBA00022679"/>
    </source>
</evidence>
<dbReference type="Pfam" id="PF01648">
    <property type="entry name" value="ACPS"/>
    <property type="match status" value="1"/>
</dbReference>
<dbReference type="PANTHER" id="PTHR12215:SF10">
    <property type="entry name" value="L-AMINOADIPATE-SEMIALDEHYDE DEHYDROGENASE-PHOSPHOPANTETHEINYL TRANSFERASE"/>
    <property type="match status" value="1"/>
</dbReference>
<dbReference type="GO" id="GO:0005829">
    <property type="term" value="C:cytosol"/>
    <property type="evidence" value="ECO:0007669"/>
    <property type="project" value="TreeGrafter"/>
</dbReference>
<dbReference type="GO" id="GO:0019878">
    <property type="term" value="P:lysine biosynthetic process via aminoadipic acid"/>
    <property type="evidence" value="ECO:0007669"/>
    <property type="project" value="TreeGrafter"/>
</dbReference>
<dbReference type="AlphaFoldDB" id="A0A450U2S1"/>
<protein>
    <submittedName>
        <fullName evidence="6">4'-phosphopantetheinyl transferase</fullName>
    </submittedName>
</protein>
<name>A0A450U2S1_9GAMM</name>
<feature type="domain" description="4'-phosphopantetheinyl transferase N-terminal" evidence="5">
    <location>
        <begin position="77"/>
        <end position="175"/>
    </location>
</feature>
<organism evidence="6">
    <name type="scientific">Candidatus Kentrum sp. FW</name>
    <dbReference type="NCBI Taxonomy" id="2126338"/>
    <lineage>
        <taxon>Bacteria</taxon>
        <taxon>Pseudomonadati</taxon>
        <taxon>Pseudomonadota</taxon>
        <taxon>Gammaproteobacteria</taxon>
        <taxon>Candidatus Kentrum</taxon>
    </lineage>
</organism>
<evidence type="ECO:0000313" key="6">
    <source>
        <dbReference type="EMBL" id="VFJ77393.1"/>
    </source>
</evidence>
<dbReference type="InterPro" id="IPR008278">
    <property type="entry name" value="4-PPantetheinyl_Trfase_dom"/>
</dbReference>
<feature type="compositionally biased region" description="Basic and acidic residues" evidence="3">
    <location>
        <begin position="21"/>
        <end position="31"/>
    </location>
</feature>
<dbReference type="GO" id="GO:0008897">
    <property type="term" value="F:holo-[acyl-carrier-protein] synthase activity"/>
    <property type="evidence" value="ECO:0007669"/>
    <property type="project" value="InterPro"/>
</dbReference>
<proteinExistence type="inferred from homology"/>
<evidence type="ECO:0000259" key="5">
    <source>
        <dbReference type="Pfam" id="PF22624"/>
    </source>
</evidence>
<dbReference type="PANTHER" id="PTHR12215">
    <property type="entry name" value="PHOSPHOPANTETHEINE TRANSFERASE"/>
    <property type="match status" value="1"/>
</dbReference>
<evidence type="ECO:0000256" key="3">
    <source>
        <dbReference type="SAM" id="MobiDB-lite"/>
    </source>
</evidence>
<dbReference type="Pfam" id="PF22624">
    <property type="entry name" value="AASDHPPT_N"/>
    <property type="match status" value="1"/>
</dbReference>
<gene>
    <name evidence="6" type="ORF">BECKFW1821C_GA0114237_11228</name>
</gene>
<dbReference type="SUPFAM" id="SSF56214">
    <property type="entry name" value="4'-phosphopantetheinyl transferase"/>
    <property type="match status" value="2"/>
</dbReference>
<feature type="domain" description="4'-phosphopantetheinyl transferase" evidence="4">
    <location>
        <begin position="181"/>
        <end position="260"/>
    </location>
</feature>
<evidence type="ECO:0000256" key="1">
    <source>
        <dbReference type="ARBA" id="ARBA00010990"/>
    </source>
</evidence>
<dbReference type="GO" id="GO:0000287">
    <property type="term" value="F:magnesium ion binding"/>
    <property type="evidence" value="ECO:0007669"/>
    <property type="project" value="InterPro"/>
</dbReference>
<reference evidence="6" key="1">
    <citation type="submission" date="2019-02" db="EMBL/GenBank/DDBJ databases">
        <authorList>
            <person name="Gruber-Vodicka R. H."/>
            <person name="Seah K. B. B."/>
        </authorList>
    </citation>
    <scope>NUCLEOTIDE SEQUENCE</scope>
    <source>
        <strain evidence="6">BECK_BZ131</strain>
    </source>
</reference>
<dbReference type="EMBL" id="CAADFE010000122">
    <property type="protein sequence ID" value="VFJ77393.1"/>
    <property type="molecule type" value="Genomic_DNA"/>
</dbReference>
<sequence>MKDAKGETAERGRSNFIIMYRRSEAQPRQDPEQQEPELENSLPGAPSLPHWLDPPRDPSLPENEVHIWRLPLIASETRIQALRETLDEQESQRADRFRFSQHRRHFIVARGGLRVLLGRYLRRSPERIDFEYNQYGKPFLKDADIGYCEQKTPDHARAGTIEFNLSHSGEIALYAFSLDRRVGIDIEWAGRKIDDSAQIITRFFSPREVEVLSGLPAHIEKTVFLACWTRKEAYIKALGKGLSLPLDQFEIIPTSGKALLTDHRMKSNRELPILDDISVPTADDSRTACWTIRTFTLDADYMATIVAEGGEWKIRYWRWKWDF</sequence>
<comment type="similarity">
    <text evidence="1">Belongs to the P-Pant transferase superfamily. Gsp/Sfp/HetI/AcpT family.</text>
</comment>
<dbReference type="InterPro" id="IPR055066">
    <property type="entry name" value="AASDHPPT_N"/>
</dbReference>
<dbReference type="InterPro" id="IPR037143">
    <property type="entry name" value="4-PPantetheinyl_Trfase_dom_sf"/>
</dbReference>
<dbReference type="InterPro" id="IPR050559">
    <property type="entry name" value="P-Pant_transferase_sf"/>
</dbReference>
<feature type="compositionally biased region" description="Basic and acidic residues" evidence="3">
    <location>
        <begin position="1"/>
        <end position="13"/>
    </location>
</feature>
<feature type="region of interest" description="Disordered" evidence="3">
    <location>
        <begin position="1"/>
        <end position="56"/>
    </location>
</feature>
<dbReference type="Gene3D" id="3.90.470.20">
    <property type="entry name" value="4'-phosphopantetheinyl transferase domain"/>
    <property type="match status" value="2"/>
</dbReference>
<accession>A0A450U2S1</accession>